<evidence type="ECO:0000313" key="3">
    <source>
        <dbReference type="Proteomes" id="UP000281771"/>
    </source>
</evidence>
<feature type="transmembrane region" description="Helical" evidence="1">
    <location>
        <begin position="29"/>
        <end position="56"/>
    </location>
</feature>
<keyword evidence="3" id="KW-1185">Reference proteome</keyword>
<keyword evidence="1" id="KW-0472">Membrane</keyword>
<organism evidence="2 3">
    <name type="scientific">Streptococcus minor</name>
    <dbReference type="NCBI Taxonomy" id="229549"/>
    <lineage>
        <taxon>Bacteria</taxon>
        <taxon>Bacillati</taxon>
        <taxon>Bacillota</taxon>
        <taxon>Bacilli</taxon>
        <taxon>Lactobacillales</taxon>
        <taxon>Streptococcaceae</taxon>
        <taxon>Streptococcus</taxon>
    </lineage>
</organism>
<protein>
    <submittedName>
        <fullName evidence="2">Conjugal transfer protein</fullName>
    </submittedName>
</protein>
<evidence type="ECO:0000313" key="2">
    <source>
        <dbReference type="EMBL" id="RRD31504.1"/>
    </source>
</evidence>
<evidence type="ECO:0000256" key="1">
    <source>
        <dbReference type="SAM" id="Phobius"/>
    </source>
</evidence>
<dbReference type="Pfam" id="PF12648">
    <property type="entry name" value="TcpE"/>
    <property type="match status" value="1"/>
</dbReference>
<gene>
    <name evidence="2" type="ORF">EII38_04570</name>
</gene>
<dbReference type="EMBL" id="RQZA01000003">
    <property type="protein sequence ID" value="RRD31504.1"/>
    <property type="molecule type" value="Genomic_DNA"/>
</dbReference>
<feature type="transmembrane region" description="Helical" evidence="1">
    <location>
        <begin position="62"/>
        <end position="78"/>
    </location>
</feature>
<dbReference type="AlphaFoldDB" id="A0A3P1VBA8"/>
<reference evidence="2 3" key="1">
    <citation type="submission" date="2018-11" db="EMBL/GenBank/DDBJ databases">
        <title>Genomes From Bacteria Associated with the Canine Oral Cavity: a Test Case for Automated Genome-Based Taxonomic Assignment.</title>
        <authorList>
            <person name="Coil D.A."/>
            <person name="Jospin G."/>
            <person name="Darling A.E."/>
            <person name="Wallis C."/>
            <person name="Davis I.J."/>
            <person name="Harris S."/>
            <person name="Eisen J.A."/>
            <person name="Holcombe L.J."/>
            <person name="O'Flynn C."/>
        </authorList>
    </citation>
    <scope>NUCLEOTIDE SEQUENCE [LARGE SCALE GENOMIC DNA]</scope>
    <source>
        <strain evidence="2 3">OH4621_COT-116</strain>
    </source>
</reference>
<sequence>MNKEEIYDYSKGLSAPYWIQEIRTKKGKLIASFSVPIQLSYFVVFALVLLLMLTVFRPVMDFIYLFMRGAVYGLYYFVPAKLAKWYSTYDVDGKPMLYFIRDWFRYQLDFGLNKKSIYQSNRQHIVENVVFEKIKL</sequence>
<proteinExistence type="predicted"/>
<dbReference type="RefSeq" id="WP_124776427.1">
    <property type="nucleotide sequence ID" value="NZ_RQZA01000003.1"/>
</dbReference>
<comment type="caution">
    <text evidence="2">The sequence shown here is derived from an EMBL/GenBank/DDBJ whole genome shotgun (WGS) entry which is preliminary data.</text>
</comment>
<dbReference type="InterPro" id="IPR025608">
    <property type="entry name" value="TcpE"/>
</dbReference>
<dbReference type="Proteomes" id="UP000281771">
    <property type="component" value="Unassembled WGS sequence"/>
</dbReference>
<name>A0A3P1VBA8_9STRE</name>
<keyword evidence="1" id="KW-1133">Transmembrane helix</keyword>
<accession>A0A3P1VBA8</accession>
<keyword evidence="1" id="KW-0812">Transmembrane</keyword>